<feature type="transmembrane region" description="Helical" evidence="3">
    <location>
        <begin position="220"/>
        <end position="238"/>
    </location>
</feature>
<evidence type="ECO:0000256" key="1">
    <source>
        <dbReference type="SAM" id="Coils"/>
    </source>
</evidence>
<dbReference type="RefSeq" id="WP_123271982.1">
    <property type="nucleotide sequence ID" value="NZ_RJJQ01000014.1"/>
</dbReference>
<keyword evidence="7" id="KW-1185">Reference proteome</keyword>
<dbReference type="PANTHER" id="PTHR23028:SF53">
    <property type="entry name" value="ACYL_TRANSF_3 DOMAIN-CONTAINING PROTEIN"/>
    <property type="match status" value="1"/>
</dbReference>
<keyword evidence="3" id="KW-0472">Membrane</keyword>
<feature type="transmembrane region" description="Helical" evidence="3">
    <location>
        <begin position="178"/>
        <end position="195"/>
    </location>
</feature>
<name>A0A3M9M5N7_9MICO</name>
<dbReference type="Pfam" id="PF01757">
    <property type="entry name" value="Acyl_transf_3"/>
    <property type="match status" value="1"/>
</dbReference>
<feature type="domain" description="Acyltransferase 3" evidence="4">
    <location>
        <begin position="39"/>
        <end position="391"/>
    </location>
</feature>
<feature type="transmembrane region" description="Helical" evidence="3">
    <location>
        <begin position="107"/>
        <end position="126"/>
    </location>
</feature>
<dbReference type="GO" id="GO:0009103">
    <property type="term" value="P:lipopolysaccharide biosynthetic process"/>
    <property type="evidence" value="ECO:0007669"/>
    <property type="project" value="TreeGrafter"/>
</dbReference>
<proteinExistence type="predicted"/>
<feature type="transmembrane region" description="Helical" evidence="3">
    <location>
        <begin position="373"/>
        <end position="391"/>
    </location>
</feature>
<feature type="compositionally biased region" description="Low complexity" evidence="2">
    <location>
        <begin position="1"/>
        <end position="19"/>
    </location>
</feature>
<dbReference type="GO" id="GO:0016747">
    <property type="term" value="F:acyltransferase activity, transferring groups other than amino-acyl groups"/>
    <property type="evidence" value="ECO:0007669"/>
    <property type="project" value="InterPro"/>
</dbReference>
<evidence type="ECO:0000259" key="4">
    <source>
        <dbReference type="Pfam" id="PF01757"/>
    </source>
</evidence>
<accession>A0A3M9M5N7</accession>
<gene>
    <name evidence="6" type="ORF">EFY87_13375</name>
</gene>
<keyword evidence="6" id="KW-0012">Acyltransferase</keyword>
<comment type="caution">
    <text evidence="6">The sequence shown here is derived from an EMBL/GenBank/DDBJ whole genome shotgun (WGS) entry which is preliminary data.</text>
</comment>
<organism evidence="6 7">
    <name type="scientific">Flexivirga caeni</name>
    <dbReference type="NCBI Taxonomy" id="2294115"/>
    <lineage>
        <taxon>Bacteria</taxon>
        <taxon>Bacillati</taxon>
        <taxon>Actinomycetota</taxon>
        <taxon>Actinomycetes</taxon>
        <taxon>Micrococcales</taxon>
        <taxon>Dermacoccaceae</taxon>
        <taxon>Flexivirga</taxon>
    </lineage>
</organism>
<feature type="domain" description="SGNH" evidence="5">
    <location>
        <begin position="502"/>
        <end position="736"/>
    </location>
</feature>
<dbReference type="InterPro" id="IPR043968">
    <property type="entry name" value="SGNH"/>
</dbReference>
<feature type="transmembrane region" description="Helical" evidence="3">
    <location>
        <begin position="412"/>
        <end position="432"/>
    </location>
</feature>
<feature type="transmembrane region" description="Helical" evidence="3">
    <location>
        <begin position="347"/>
        <end position="367"/>
    </location>
</feature>
<dbReference type="InterPro" id="IPR002656">
    <property type="entry name" value="Acyl_transf_3_dom"/>
</dbReference>
<protein>
    <submittedName>
        <fullName evidence="6">Acyltransferase</fullName>
    </submittedName>
</protein>
<feature type="transmembrane region" description="Helical" evidence="3">
    <location>
        <begin position="66"/>
        <end position="86"/>
    </location>
</feature>
<dbReference type="GO" id="GO:0016020">
    <property type="term" value="C:membrane"/>
    <property type="evidence" value="ECO:0007669"/>
    <property type="project" value="TreeGrafter"/>
</dbReference>
<evidence type="ECO:0000256" key="2">
    <source>
        <dbReference type="SAM" id="MobiDB-lite"/>
    </source>
</evidence>
<evidence type="ECO:0000313" key="6">
    <source>
        <dbReference type="EMBL" id="RNI20889.1"/>
    </source>
</evidence>
<evidence type="ECO:0000259" key="5">
    <source>
        <dbReference type="Pfam" id="PF19040"/>
    </source>
</evidence>
<feature type="coiled-coil region" evidence="1">
    <location>
        <begin position="443"/>
        <end position="470"/>
    </location>
</feature>
<keyword evidence="3" id="KW-1133">Transmembrane helix</keyword>
<feature type="transmembrane region" description="Helical" evidence="3">
    <location>
        <begin position="250"/>
        <end position="271"/>
    </location>
</feature>
<dbReference type="Pfam" id="PF19040">
    <property type="entry name" value="SGNH"/>
    <property type="match status" value="1"/>
</dbReference>
<keyword evidence="1" id="KW-0175">Coiled coil</keyword>
<dbReference type="InterPro" id="IPR050879">
    <property type="entry name" value="Acyltransferase_3"/>
</dbReference>
<evidence type="ECO:0000256" key="3">
    <source>
        <dbReference type="SAM" id="Phobius"/>
    </source>
</evidence>
<feature type="transmembrane region" description="Helical" evidence="3">
    <location>
        <begin position="306"/>
        <end position="326"/>
    </location>
</feature>
<dbReference type="Proteomes" id="UP000271678">
    <property type="component" value="Unassembled WGS sequence"/>
</dbReference>
<dbReference type="EMBL" id="RJJQ01000014">
    <property type="protein sequence ID" value="RNI20889.1"/>
    <property type="molecule type" value="Genomic_DNA"/>
</dbReference>
<dbReference type="PANTHER" id="PTHR23028">
    <property type="entry name" value="ACETYLTRANSFERASE"/>
    <property type="match status" value="1"/>
</dbReference>
<feature type="region of interest" description="Disordered" evidence="2">
    <location>
        <begin position="1"/>
        <end position="32"/>
    </location>
</feature>
<feature type="transmembrane region" description="Helical" evidence="3">
    <location>
        <begin position="283"/>
        <end position="300"/>
    </location>
</feature>
<evidence type="ECO:0000313" key="7">
    <source>
        <dbReference type="Proteomes" id="UP000271678"/>
    </source>
</evidence>
<dbReference type="AlphaFoldDB" id="A0A3M9M5N7"/>
<dbReference type="OrthoDB" id="3404679at2"/>
<keyword evidence="6" id="KW-0808">Transferase</keyword>
<reference evidence="6 7" key="1">
    <citation type="submission" date="2018-11" db="EMBL/GenBank/DDBJ databases">
        <title>Draft genome of Simplicispira Flexivirga sp. BO-16.</title>
        <authorList>
            <person name="Im W.T."/>
        </authorList>
    </citation>
    <scope>NUCLEOTIDE SEQUENCE [LARGE SCALE GENOMIC DNA]</scope>
    <source>
        <strain evidence="6 7">BO-16</strain>
    </source>
</reference>
<sequence>MKLPTRPSSPEGDDGPPSRGSRRAVRSAQTKGVHVQRPDIQGMRAVAVLLVVVSHAQLAGLLDGGYIGVDVFFVISGFLITGLLAREVRSSGRVSFADFYARRARRILPAASVTLVMTLLISTIVYTDGDLSQVSTDVTWAAFFAANLHFAQAGNDYFAITSLQTPVQHFWSLAVEEQFYLVWPVLIALMLLIPWRRRERHRAHGPRATRSRIMLGRVQALRRAGVLIGLLSVASLIWSIHDTIASPHSAYFSTFTRGWELGLGSLLALTAQRVSRLSDPVKAAMSWLGLAAVLLAAVVYTSSTPFPGSAALLPVLGAVLILAGGIEGPRYGATVLLGLRPMRFLGDISYSIYLIHWPVLVLTTAYAGGHLRIREKLALIAVTIGLSWLSYRFVEKPFRSKRRARHATLRALALWPVALTLVLVPTMVVYQFTTRSTMTAAAAQQLAAKKAAAKSAVSSLRDEVASAAEKSQSGASLPTTLVPSLVHLADDRTEPPDGCWADTKAKTSHKICPEGDTAATKTVVVWGDSHAAQWLKPLSALATKNHLKLIPLVKANCMPADVVQTYQGGGAYQQCNTYRDWALQQIKQLKPSMVIISGLLSTPILDPSTGTKVSDSAGTKLFAEGSARTLKELNKLTGHVDVISDQSRLTEPAGTCLGSRTATLSTCAKAPDKVTTARDAAWQKSAAETGAGYLDMMPWECDDNVCPIVVDGTIVYRDDHHLTTTYAERLQPVLAQKIDFATLTRASPATRT</sequence>
<keyword evidence="3" id="KW-0812">Transmembrane</keyword>